<dbReference type="GO" id="GO:0005874">
    <property type="term" value="C:microtubule"/>
    <property type="evidence" value="ECO:0007669"/>
    <property type="project" value="TreeGrafter"/>
</dbReference>
<dbReference type="Pfam" id="PF02212">
    <property type="entry name" value="GED"/>
    <property type="match status" value="1"/>
</dbReference>
<dbReference type="Proteomes" id="UP000272942">
    <property type="component" value="Unassembled WGS sequence"/>
</dbReference>
<dbReference type="GO" id="GO:0005737">
    <property type="term" value="C:cytoplasm"/>
    <property type="evidence" value="ECO:0007669"/>
    <property type="project" value="TreeGrafter"/>
</dbReference>
<keyword evidence="8" id="KW-1185">Reference proteome</keyword>
<sequence length="328" mass="35042">MVSDDGDNTETNDPKLERQIEVIRNLVDSYMKIVNKTQRDMVPKVVMHSLINQLKQYMNSDLVPALYTQDTSLLMEESSSEKQNREETIRLYDSMVEAMRIINEVISNTQSVPLPPPVNDDWLELESPTSNTTAQRRPLPASTGGSHPSIPQRPTTPTGLSNSASNTNLGPGGSSSTTFPSRPMPTRPAPNLPVRGGLNPAPAIPHSSTGNLPSTVASNAGSTNFGSGTTLSHMGNGVGGGGSQAAWMQFDPLLNHSGTAVSAQRQAHPPTPPPKGSTLAAVAALAGHPIIPEVFFESDKFLAMLVSYMQSSPSYFGFAESGSYIEKL</sequence>
<keyword evidence="4" id="KW-0342">GTP-binding</keyword>
<evidence type="ECO:0000256" key="3">
    <source>
        <dbReference type="ARBA" id="ARBA00022801"/>
    </source>
</evidence>
<dbReference type="PANTHER" id="PTHR11566">
    <property type="entry name" value="DYNAMIN"/>
    <property type="match status" value="1"/>
</dbReference>
<dbReference type="EMBL" id="UZAN01040404">
    <property type="protein sequence ID" value="VDP69538.1"/>
    <property type="molecule type" value="Genomic_DNA"/>
</dbReference>
<dbReference type="GO" id="GO:0008017">
    <property type="term" value="F:microtubule binding"/>
    <property type="evidence" value="ECO:0007669"/>
    <property type="project" value="TreeGrafter"/>
</dbReference>
<dbReference type="InterPro" id="IPR020850">
    <property type="entry name" value="GED_dom"/>
</dbReference>
<dbReference type="GO" id="GO:0005525">
    <property type="term" value="F:GTP binding"/>
    <property type="evidence" value="ECO:0007669"/>
    <property type="project" value="UniProtKB-KW"/>
</dbReference>
<organism evidence="9">
    <name type="scientific">Echinostoma caproni</name>
    <dbReference type="NCBI Taxonomy" id="27848"/>
    <lineage>
        <taxon>Eukaryota</taxon>
        <taxon>Metazoa</taxon>
        <taxon>Spiralia</taxon>
        <taxon>Lophotrochozoa</taxon>
        <taxon>Platyhelminthes</taxon>
        <taxon>Trematoda</taxon>
        <taxon>Digenea</taxon>
        <taxon>Plagiorchiida</taxon>
        <taxon>Echinostomata</taxon>
        <taxon>Echinostomatoidea</taxon>
        <taxon>Echinostomatidae</taxon>
        <taxon>Echinostoma</taxon>
    </lineage>
</organism>
<feature type="domain" description="GED" evidence="6">
    <location>
        <begin position="20"/>
        <end position="110"/>
    </location>
</feature>
<feature type="compositionally biased region" description="Polar residues" evidence="5">
    <location>
        <begin position="152"/>
        <end position="169"/>
    </location>
</feature>
<evidence type="ECO:0000313" key="7">
    <source>
        <dbReference type="EMBL" id="VDP69538.1"/>
    </source>
</evidence>
<dbReference type="PANTHER" id="PTHR11566:SF212">
    <property type="entry name" value="DYNAMIN"/>
    <property type="match status" value="1"/>
</dbReference>
<keyword evidence="2" id="KW-0547">Nucleotide-binding</keyword>
<dbReference type="GO" id="GO:0005886">
    <property type="term" value="C:plasma membrane"/>
    <property type="evidence" value="ECO:0007669"/>
    <property type="project" value="TreeGrafter"/>
</dbReference>
<gene>
    <name evidence="7" type="ORF">ECPE_LOCUS3444</name>
</gene>
<name>A0A183A909_9TREM</name>
<evidence type="ECO:0000313" key="8">
    <source>
        <dbReference type="Proteomes" id="UP000272942"/>
    </source>
</evidence>
<evidence type="ECO:0000313" key="9">
    <source>
        <dbReference type="WBParaSite" id="ECPE_0000344701-mRNA-1"/>
    </source>
</evidence>
<evidence type="ECO:0000259" key="6">
    <source>
        <dbReference type="PROSITE" id="PS51388"/>
    </source>
</evidence>
<evidence type="ECO:0000256" key="4">
    <source>
        <dbReference type="ARBA" id="ARBA00023134"/>
    </source>
</evidence>
<feature type="region of interest" description="Disordered" evidence="5">
    <location>
        <begin position="109"/>
        <end position="217"/>
    </location>
</feature>
<reference evidence="9" key="1">
    <citation type="submission" date="2016-06" db="UniProtKB">
        <authorList>
            <consortium name="WormBaseParasite"/>
        </authorList>
    </citation>
    <scope>IDENTIFICATION</scope>
</reference>
<dbReference type="GO" id="GO:0016185">
    <property type="term" value="P:synaptic vesicle budding from presynaptic endocytic zone membrane"/>
    <property type="evidence" value="ECO:0007669"/>
    <property type="project" value="TreeGrafter"/>
</dbReference>
<feature type="compositionally biased region" description="Polar residues" evidence="5">
    <location>
        <begin position="206"/>
        <end position="217"/>
    </location>
</feature>
<evidence type="ECO:0000256" key="2">
    <source>
        <dbReference type="ARBA" id="ARBA00022741"/>
    </source>
</evidence>
<dbReference type="GO" id="GO:0003924">
    <property type="term" value="F:GTPase activity"/>
    <property type="evidence" value="ECO:0007669"/>
    <property type="project" value="InterPro"/>
</dbReference>
<feature type="compositionally biased region" description="Pro residues" evidence="5">
    <location>
        <begin position="182"/>
        <end position="191"/>
    </location>
</feature>
<proteinExistence type="predicted"/>
<dbReference type="AlphaFoldDB" id="A0A183A909"/>
<dbReference type="GO" id="GO:0098793">
    <property type="term" value="C:presynapse"/>
    <property type="evidence" value="ECO:0007669"/>
    <property type="project" value="GOC"/>
</dbReference>
<dbReference type="Gene3D" id="1.20.120.1240">
    <property type="entry name" value="Dynamin, middle domain"/>
    <property type="match status" value="1"/>
</dbReference>
<dbReference type="PROSITE" id="PS51388">
    <property type="entry name" value="GED"/>
    <property type="match status" value="1"/>
</dbReference>
<dbReference type="WBParaSite" id="ECPE_0000344701-mRNA-1">
    <property type="protein sequence ID" value="ECPE_0000344701-mRNA-1"/>
    <property type="gene ID" value="ECPE_0000344701"/>
</dbReference>
<evidence type="ECO:0000256" key="5">
    <source>
        <dbReference type="SAM" id="MobiDB-lite"/>
    </source>
</evidence>
<dbReference type="InterPro" id="IPR022812">
    <property type="entry name" value="Dynamin"/>
</dbReference>
<protein>
    <recommendedName>
        <fullName evidence="1">dynamin GTPase</fullName>
        <ecNumber evidence="1">3.6.5.5</ecNumber>
    </recommendedName>
</protein>
<dbReference type="OrthoDB" id="5061070at2759"/>
<accession>A0A183A909</accession>
<reference evidence="7 8" key="2">
    <citation type="submission" date="2018-11" db="EMBL/GenBank/DDBJ databases">
        <authorList>
            <consortium name="Pathogen Informatics"/>
        </authorList>
    </citation>
    <scope>NUCLEOTIDE SEQUENCE [LARGE SCALE GENOMIC DNA]</scope>
    <source>
        <strain evidence="7 8">Egypt</strain>
    </source>
</reference>
<dbReference type="SMART" id="SM00302">
    <property type="entry name" value="GED"/>
    <property type="match status" value="1"/>
</dbReference>
<dbReference type="InterPro" id="IPR003130">
    <property type="entry name" value="GED"/>
</dbReference>
<dbReference type="EC" id="3.6.5.5" evidence="1"/>
<dbReference type="GO" id="GO:0031623">
    <property type="term" value="P:receptor internalization"/>
    <property type="evidence" value="ECO:0007669"/>
    <property type="project" value="TreeGrafter"/>
</dbReference>
<keyword evidence="3" id="KW-0378">Hydrolase</keyword>
<evidence type="ECO:0000256" key="1">
    <source>
        <dbReference type="ARBA" id="ARBA00011980"/>
    </source>
</evidence>